<feature type="non-terminal residue" evidence="2">
    <location>
        <position position="77"/>
    </location>
</feature>
<dbReference type="Proteomes" id="UP000007129">
    <property type="component" value="Unassembled WGS sequence"/>
</dbReference>
<evidence type="ECO:0000313" key="3">
    <source>
        <dbReference type="Proteomes" id="UP000007129"/>
    </source>
</evidence>
<accession>K2RLU4</accession>
<evidence type="ECO:0000313" key="2">
    <source>
        <dbReference type="EMBL" id="EKG15668.1"/>
    </source>
</evidence>
<evidence type="ECO:0000256" key="1">
    <source>
        <dbReference type="SAM" id="MobiDB-lite"/>
    </source>
</evidence>
<sequence>MMGVSTKAADACDKTSRVEARAPTSLARLTRLSDCVDGIATRDNPNSAVHVFTFYKMPGRTRPMEKFASAAAKCSVE</sequence>
<reference evidence="2 3" key="1">
    <citation type="journal article" date="2012" name="BMC Genomics">
        <title>Tools to kill: Genome of one of the most destructive plant pathogenic fungi Macrophomina phaseolina.</title>
        <authorList>
            <person name="Islam M.S."/>
            <person name="Haque M.S."/>
            <person name="Islam M.M."/>
            <person name="Emdad E.M."/>
            <person name="Halim A."/>
            <person name="Hossen Q.M.M."/>
            <person name="Hossain M.Z."/>
            <person name="Ahmed B."/>
            <person name="Rahim S."/>
            <person name="Rahman M.S."/>
            <person name="Alam M.M."/>
            <person name="Hou S."/>
            <person name="Wan X."/>
            <person name="Saito J.A."/>
            <person name="Alam M."/>
        </authorList>
    </citation>
    <scope>NUCLEOTIDE SEQUENCE [LARGE SCALE GENOMIC DNA]</scope>
    <source>
        <strain evidence="2 3">MS6</strain>
    </source>
</reference>
<proteinExistence type="predicted"/>
<dbReference type="InParanoid" id="K2RLU4"/>
<dbReference type="AlphaFoldDB" id="K2RLU4"/>
<dbReference type="EMBL" id="AHHD01000293">
    <property type="protein sequence ID" value="EKG15668.1"/>
    <property type="molecule type" value="Genomic_DNA"/>
</dbReference>
<feature type="region of interest" description="Disordered" evidence="1">
    <location>
        <begin position="1"/>
        <end position="21"/>
    </location>
</feature>
<comment type="caution">
    <text evidence="2">The sequence shown here is derived from an EMBL/GenBank/DDBJ whole genome shotgun (WGS) entry which is preliminary data.</text>
</comment>
<protein>
    <submittedName>
        <fullName evidence="2">Uncharacterized protein</fullName>
    </submittedName>
</protein>
<gene>
    <name evidence="2" type="ORF">MPH_07103</name>
</gene>
<name>K2RLU4_MACPH</name>
<dbReference type="VEuPathDB" id="FungiDB:MPH_07103"/>
<organism evidence="2 3">
    <name type="scientific">Macrophomina phaseolina (strain MS6)</name>
    <name type="common">Charcoal rot fungus</name>
    <dbReference type="NCBI Taxonomy" id="1126212"/>
    <lineage>
        <taxon>Eukaryota</taxon>
        <taxon>Fungi</taxon>
        <taxon>Dikarya</taxon>
        <taxon>Ascomycota</taxon>
        <taxon>Pezizomycotina</taxon>
        <taxon>Dothideomycetes</taxon>
        <taxon>Dothideomycetes incertae sedis</taxon>
        <taxon>Botryosphaeriales</taxon>
        <taxon>Botryosphaeriaceae</taxon>
        <taxon>Macrophomina</taxon>
    </lineage>
</organism>
<dbReference type="HOGENOM" id="CLU_2644688_0_0_1"/>
<dbReference type="OrthoDB" id="3821113at2759"/>
<feature type="compositionally biased region" description="Basic and acidic residues" evidence="1">
    <location>
        <begin position="10"/>
        <end position="20"/>
    </location>
</feature>